<protein>
    <recommendedName>
        <fullName evidence="12">Prepilin peptidase</fullName>
    </recommendedName>
</protein>
<dbReference type="InterPro" id="IPR000045">
    <property type="entry name" value="Prepilin_IV_endopep_pep"/>
</dbReference>
<evidence type="ECO:0000313" key="11">
    <source>
        <dbReference type="Proteomes" id="UP000177081"/>
    </source>
</evidence>
<dbReference type="PANTHER" id="PTHR30487:SF0">
    <property type="entry name" value="PREPILIN LEADER PEPTIDASE_N-METHYLTRANSFERASE-RELATED"/>
    <property type="match status" value="1"/>
</dbReference>
<evidence type="ECO:0000256" key="2">
    <source>
        <dbReference type="ARBA" id="ARBA00005801"/>
    </source>
</evidence>
<keyword evidence="3" id="KW-1003">Cell membrane</keyword>
<feature type="transmembrane region" description="Helical" evidence="7">
    <location>
        <begin position="215"/>
        <end position="248"/>
    </location>
</feature>
<evidence type="ECO:0000256" key="1">
    <source>
        <dbReference type="ARBA" id="ARBA00004651"/>
    </source>
</evidence>
<evidence type="ECO:0000256" key="6">
    <source>
        <dbReference type="ARBA" id="ARBA00023136"/>
    </source>
</evidence>
<feature type="transmembrane region" description="Helical" evidence="7">
    <location>
        <begin position="144"/>
        <end position="165"/>
    </location>
</feature>
<dbReference type="EMBL" id="MHUI01000032">
    <property type="protein sequence ID" value="OHA74084.1"/>
    <property type="molecule type" value="Genomic_DNA"/>
</dbReference>
<feature type="domain" description="Prepilin peptidase A24 N-terminal" evidence="9">
    <location>
        <begin position="9"/>
        <end position="89"/>
    </location>
</feature>
<evidence type="ECO:0000256" key="7">
    <source>
        <dbReference type="SAM" id="Phobius"/>
    </source>
</evidence>
<reference evidence="10 11" key="1">
    <citation type="journal article" date="2016" name="Nat. Commun.">
        <title>Thousands of microbial genomes shed light on interconnected biogeochemical processes in an aquifer system.</title>
        <authorList>
            <person name="Anantharaman K."/>
            <person name="Brown C.T."/>
            <person name="Hug L.A."/>
            <person name="Sharon I."/>
            <person name="Castelle C.J."/>
            <person name="Probst A.J."/>
            <person name="Thomas B.C."/>
            <person name="Singh A."/>
            <person name="Wilkins M.J."/>
            <person name="Karaoz U."/>
            <person name="Brodie E.L."/>
            <person name="Williams K.H."/>
            <person name="Hubbard S.S."/>
            <person name="Banfield J.F."/>
        </authorList>
    </citation>
    <scope>NUCLEOTIDE SEQUENCE [LARGE SCALE GENOMIC DNA]</scope>
</reference>
<keyword evidence="5 7" id="KW-1133">Transmembrane helix</keyword>
<evidence type="ECO:0000256" key="5">
    <source>
        <dbReference type="ARBA" id="ARBA00022989"/>
    </source>
</evidence>
<comment type="caution">
    <text evidence="10">The sequence shown here is derived from an EMBL/GenBank/DDBJ whole genome shotgun (WGS) entry which is preliminary data.</text>
</comment>
<accession>A0A1G2RML5</accession>
<keyword evidence="4 7" id="KW-0812">Transmembrane</keyword>
<organism evidence="10 11">
    <name type="scientific">Candidatus Wildermuthbacteria bacterium RIFCSPLOWO2_01_FULL_48_35</name>
    <dbReference type="NCBI Taxonomy" id="1802463"/>
    <lineage>
        <taxon>Bacteria</taxon>
        <taxon>Candidatus Wildermuthiibacteriota</taxon>
    </lineage>
</organism>
<evidence type="ECO:0000256" key="4">
    <source>
        <dbReference type="ARBA" id="ARBA00022692"/>
    </source>
</evidence>
<name>A0A1G2RML5_9BACT</name>
<dbReference type="InterPro" id="IPR050882">
    <property type="entry name" value="Prepilin_peptidase/N-MTase"/>
</dbReference>
<gene>
    <name evidence="10" type="ORF">A3A32_02130</name>
</gene>
<dbReference type="GO" id="GO:0006465">
    <property type="term" value="P:signal peptide processing"/>
    <property type="evidence" value="ECO:0007669"/>
    <property type="project" value="TreeGrafter"/>
</dbReference>
<dbReference type="Pfam" id="PF01478">
    <property type="entry name" value="Peptidase_A24"/>
    <property type="match status" value="1"/>
</dbReference>
<feature type="transmembrane region" description="Helical" evidence="7">
    <location>
        <begin position="260"/>
        <end position="283"/>
    </location>
</feature>
<evidence type="ECO:0000313" key="10">
    <source>
        <dbReference type="EMBL" id="OHA74084.1"/>
    </source>
</evidence>
<dbReference type="GO" id="GO:0005886">
    <property type="term" value="C:plasma membrane"/>
    <property type="evidence" value="ECO:0007669"/>
    <property type="project" value="UniProtKB-SubCell"/>
</dbReference>
<dbReference type="Pfam" id="PF06750">
    <property type="entry name" value="A24_N_bact"/>
    <property type="match status" value="1"/>
</dbReference>
<dbReference type="GO" id="GO:0004190">
    <property type="term" value="F:aspartic-type endopeptidase activity"/>
    <property type="evidence" value="ECO:0007669"/>
    <property type="project" value="InterPro"/>
</dbReference>
<dbReference type="Gene3D" id="1.20.120.1220">
    <property type="match status" value="1"/>
</dbReference>
<dbReference type="AlphaFoldDB" id="A0A1G2RML5"/>
<comment type="similarity">
    <text evidence="2">Belongs to the peptidase A24 family.</text>
</comment>
<proteinExistence type="inferred from homology"/>
<evidence type="ECO:0000259" key="9">
    <source>
        <dbReference type="Pfam" id="PF06750"/>
    </source>
</evidence>
<keyword evidence="6 7" id="KW-0472">Membrane</keyword>
<dbReference type="PANTHER" id="PTHR30487">
    <property type="entry name" value="TYPE 4 PREPILIN-LIKE PROTEINS LEADER PEPTIDE-PROCESSING ENZYME"/>
    <property type="match status" value="1"/>
</dbReference>
<comment type="subcellular location">
    <subcellularLocation>
        <location evidence="1">Cell membrane</location>
        <topology evidence="1">Multi-pass membrane protein</topology>
    </subcellularLocation>
</comment>
<evidence type="ECO:0008006" key="12">
    <source>
        <dbReference type="Google" id="ProtNLM"/>
    </source>
</evidence>
<sequence>MFFSPFIFLLGLAIGSFLNAVIHRLQTEEKLFPGRSHCPHCRHKLAAKDLIPLISYLLLKGRCRYCKKPISLQYPLVELATGLLFVAVLQYTAPLFIFNPAVIFQSPLVFFVGTGTFLYYLLLISFLTVIFVYDLKHHIIPDKIIYPAIVLAALFRLFQSATIKWHQDFDLWDMGSGAAHFLTNPFFAGLGAALFFYAIFAFSRGKWMGFGDVKLALLMGLVLGFPLVLVALFTAFLTGAAMGLGLVLLKQKNMKSEVPFGPFLVAGTFIALFWGQQIIDWYWHLLW</sequence>
<feature type="transmembrane region" description="Helical" evidence="7">
    <location>
        <begin position="6"/>
        <end position="25"/>
    </location>
</feature>
<dbReference type="InterPro" id="IPR010627">
    <property type="entry name" value="Prepilin_pept_A24_N"/>
</dbReference>
<feature type="transmembrane region" description="Helical" evidence="7">
    <location>
        <begin position="185"/>
        <end position="203"/>
    </location>
</feature>
<dbReference type="Proteomes" id="UP000177081">
    <property type="component" value="Unassembled WGS sequence"/>
</dbReference>
<evidence type="ECO:0000259" key="8">
    <source>
        <dbReference type="Pfam" id="PF01478"/>
    </source>
</evidence>
<evidence type="ECO:0000256" key="3">
    <source>
        <dbReference type="ARBA" id="ARBA00022475"/>
    </source>
</evidence>
<feature type="transmembrane region" description="Helical" evidence="7">
    <location>
        <begin position="109"/>
        <end position="132"/>
    </location>
</feature>
<feature type="domain" description="Prepilin type IV endopeptidase peptidase" evidence="8">
    <location>
        <begin position="121"/>
        <end position="244"/>
    </location>
</feature>
<feature type="transmembrane region" description="Helical" evidence="7">
    <location>
        <begin position="76"/>
        <end position="97"/>
    </location>
</feature>